<keyword evidence="5 12" id="KW-0963">Cytoplasm</keyword>
<dbReference type="Gene3D" id="3.20.20.70">
    <property type="entry name" value="Aldolase class I"/>
    <property type="match status" value="1"/>
</dbReference>
<comment type="similarity">
    <text evidence="3 12 13">Belongs to the DapA family.</text>
</comment>
<feature type="binding site" evidence="12">
    <location>
        <position position="57"/>
    </location>
    <ligand>
        <name>pyruvate</name>
        <dbReference type="ChEBI" id="CHEBI:15361"/>
    </ligand>
</feature>
<feature type="active site" description="Proton donor/acceptor" evidence="12">
    <location>
        <position position="145"/>
    </location>
</feature>
<evidence type="ECO:0000256" key="9">
    <source>
        <dbReference type="ARBA" id="ARBA00023239"/>
    </source>
</evidence>
<feature type="active site" description="Schiff-base intermediate with substrate" evidence="12">
    <location>
        <position position="173"/>
    </location>
</feature>
<evidence type="ECO:0000313" key="14">
    <source>
        <dbReference type="EMBL" id="MCP1375536.1"/>
    </source>
</evidence>
<organism evidence="14 15">
    <name type="scientific">Dyella lutea</name>
    <dbReference type="NCBI Taxonomy" id="2950441"/>
    <lineage>
        <taxon>Bacteria</taxon>
        <taxon>Pseudomonadati</taxon>
        <taxon>Pseudomonadota</taxon>
        <taxon>Gammaproteobacteria</taxon>
        <taxon>Lysobacterales</taxon>
        <taxon>Rhodanobacteraceae</taxon>
        <taxon>Dyella</taxon>
    </lineage>
</organism>
<dbReference type="PRINTS" id="PR00146">
    <property type="entry name" value="DHPICSNTHASE"/>
</dbReference>
<dbReference type="InterPro" id="IPR005263">
    <property type="entry name" value="DapA"/>
</dbReference>
<dbReference type="CDD" id="cd00950">
    <property type="entry name" value="DHDPS"/>
    <property type="match status" value="1"/>
</dbReference>
<evidence type="ECO:0000256" key="6">
    <source>
        <dbReference type="ARBA" id="ARBA00022605"/>
    </source>
</evidence>
<accession>A0ABT1FDU0</accession>
<evidence type="ECO:0000256" key="7">
    <source>
        <dbReference type="ARBA" id="ARBA00022915"/>
    </source>
</evidence>
<gene>
    <name evidence="12 14" type="primary">dapA</name>
    <name evidence="14" type="ORF">NC595_15925</name>
</gene>
<reference evidence="14 15" key="1">
    <citation type="submission" date="2022-06" db="EMBL/GenBank/DDBJ databases">
        <title>Dyella sp. Sa strain:Sa Genome sequencing.</title>
        <authorList>
            <person name="Park S."/>
        </authorList>
    </citation>
    <scope>NUCLEOTIDE SEQUENCE [LARGE SCALE GENOMIC DNA]</scope>
    <source>
        <strain evidence="14 15">Sa</strain>
    </source>
</reference>
<evidence type="ECO:0000256" key="10">
    <source>
        <dbReference type="ARBA" id="ARBA00023270"/>
    </source>
</evidence>
<keyword evidence="10 12" id="KW-0704">Schiff base</keyword>
<protein>
    <recommendedName>
        <fullName evidence="4 12">4-hydroxy-tetrahydrodipicolinate synthase</fullName>
        <shortName evidence="12">HTPA synthase</shortName>
        <ecNumber evidence="4 12">4.3.3.7</ecNumber>
    </recommendedName>
</protein>
<evidence type="ECO:0000256" key="3">
    <source>
        <dbReference type="ARBA" id="ARBA00007592"/>
    </source>
</evidence>
<dbReference type="HAMAP" id="MF_00418">
    <property type="entry name" value="DapA"/>
    <property type="match status" value="1"/>
</dbReference>
<evidence type="ECO:0000256" key="5">
    <source>
        <dbReference type="ARBA" id="ARBA00022490"/>
    </source>
</evidence>
<comment type="caution">
    <text evidence="14">The sequence shown here is derived from an EMBL/GenBank/DDBJ whole genome shotgun (WGS) entry which is preliminary data.</text>
</comment>
<comment type="pathway">
    <text evidence="2 12">Amino-acid biosynthesis; L-lysine biosynthesis via DAP pathway; (S)-tetrahydrodipicolinate from L-aspartate: step 3/4.</text>
</comment>
<evidence type="ECO:0000256" key="1">
    <source>
        <dbReference type="ARBA" id="ARBA00003294"/>
    </source>
</evidence>
<feature type="site" description="Part of a proton relay during catalysis" evidence="12">
    <location>
        <position position="119"/>
    </location>
</feature>
<evidence type="ECO:0000256" key="8">
    <source>
        <dbReference type="ARBA" id="ARBA00023154"/>
    </source>
</evidence>
<comment type="caution">
    <text evidence="12">Was originally thought to be a dihydrodipicolinate synthase (DHDPS), catalyzing the condensation of (S)-aspartate-beta-semialdehyde [(S)-ASA] and pyruvate to dihydrodipicolinate (DHDP). However, it was shown in E.coli that the product of the enzymatic reaction is not dihydrodipicolinate but in fact (4S)-4-hydroxy-2,3,4,5-tetrahydro-(2S)-dipicolinic acid (HTPA), and that the consecutive dehydration reaction leading to DHDP is not spontaneous but catalyzed by DapB.</text>
</comment>
<dbReference type="InterPro" id="IPR020624">
    <property type="entry name" value="Schiff_base-form_aldolases_CS"/>
</dbReference>
<keyword evidence="15" id="KW-1185">Reference proteome</keyword>
<dbReference type="Pfam" id="PF00701">
    <property type="entry name" value="DHDPS"/>
    <property type="match status" value="1"/>
</dbReference>
<dbReference type="PANTHER" id="PTHR12128:SF66">
    <property type="entry name" value="4-HYDROXY-2-OXOGLUTARATE ALDOLASE, MITOCHONDRIAL"/>
    <property type="match status" value="1"/>
</dbReference>
<evidence type="ECO:0000256" key="13">
    <source>
        <dbReference type="PIRNR" id="PIRNR001365"/>
    </source>
</evidence>
<dbReference type="InterPro" id="IPR020625">
    <property type="entry name" value="Schiff_base-form_aldolases_AS"/>
</dbReference>
<keyword evidence="7 12" id="KW-0220">Diaminopimelate biosynthesis</keyword>
<comment type="subcellular location">
    <subcellularLocation>
        <location evidence="12">Cytoplasm</location>
    </subcellularLocation>
</comment>
<keyword evidence="8 12" id="KW-0457">Lysine biosynthesis</keyword>
<comment type="function">
    <text evidence="1 12">Catalyzes the condensation of (S)-aspartate-beta-semialdehyde [(S)-ASA] and pyruvate to 4-hydroxy-tetrahydrodipicolinate (HTPA).</text>
</comment>
<dbReference type="SUPFAM" id="SSF51569">
    <property type="entry name" value="Aldolase"/>
    <property type="match status" value="1"/>
</dbReference>
<feature type="binding site" evidence="12">
    <location>
        <position position="215"/>
    </location>
    <ligand>
        <name>pyruvate</name>
        <dbReference type="ChEBI" id="CHEBI:15361"/>
    </ligand>
</feature>
<comment type="subunit">
    <text evidence="12">Homotetramer; dimer of dimers.</text>
</comment>
<evidence type="ECO:0000256" key="12">
    <source>
        <dbReference type="HAMAP-Rule" id="MF_00418"/>
    </source>
</evidence>
<dbReference type="EC" id="4.3.3.7" evidence="4 12"/>
<keyword evidence="6 12" id="KW-0028">Amino-acid biosynthesis</keyword>
<comment type="catalytic activity">
    <reaction evidence="11 12">
        <text>L-aspartate 4-semialdehyde + pyruvate = (2S,4S)-4-hydroxy-2,3,4,5-tetrahydrodipicolinate + H2O + H(+)</text>
        <dbReference type="Rhea" id="RHEA:34171"/>
        <dbReference type="ChEBI" id="CHEBI:15361"/>
        <dbReference type="ChEBI" id="CHEBI:15377"/>
        <dbReference type="ChEBI" id="CHEBI:15378"/>
        <dbReference type="ChEBI" id="CHEBI:67139"/>
        <dbReference type="ChEBI" id="CHEBI:537519"/>
        <dbReference type="EC" id="4.3.3.7"/>
    </reaction>
</comment>
<dbReference type="PROSITE" id="PS00666">
    <property type="entry name" value="DHDPS_2"/>
    <property type="match status" value="1"/>
</dbReference>
<dbReference type="PROSITE" id="PS00665">
    <property type="entry name" value="DHDPS_1"/>
    <property type="match status" value="1"/>
</dbReference>
<evidence type="ECO:0000313" key="15">
    <source>
        <dbReference type="Proteomes" id="UP001204615"/>
    </source>
</evidence>
<proteinExistence type="inferred from homology"/>
<evidence type="ECO:0000256" key="4">
    <source>
        <dbReference type="ARBA" id="ARBA00012086"/>
    </source>
</evidence>
<dbReference type="InterPro" id="IPR013785">
    <property type="entry name" value="Aldolase_TIM"/>
</dbReference>
<dbReference type="EMBL" id="JAMZEK010000003">
    <property type="protein sequence ID" value="MCP1375536.1"/>
    <property type="molecule type" value="Genomic_DNA"/>
</dbReference>
<evidence type="ECO:0000256" key="11">
    <source>
        <dbReference type="ARBA" id="ARBA00047836"/>
    </source>
</evidence>
<dbReference type="SMART" id="SM01130">
    <property type="entry name" value="DHDPS"/>
    <property type="match status" value="1"/>
</dbReference>
<dbReference type="Proteomes" id="UP001204615">
    <property type="component" value="Unassembled WGS sequence"/>
</dbReference>
<feature type="site" description="Part of a proton relay during catalysis" evidence="12">
    <location>
        <position position="56"/>
    </location>
</feature>
<dbReference type="InterPro" id="IPR002220">
    <property type="entry name" value="DapA-like"/>
</dbReference>
<name>A0ABT1FDU0_9GAMM</name>
<dbReference type="NCBIfam" id="TIGR00674">
    <property type="entry name" value="dapA"/>
    <property type="match status" value="1"/>
</dbReference>
<evidence type="ECO:0000256" key="2">
    <source>
        <dbReference type="ARBA" id="ARBA00005120"/>
    </source>
</evidence>
<dbReference type="PANTHER" id="PTHR12128">
    <property type="entry name" value="DIHYDRODIPICOLINATE SYNTHASE"/>
    <property type="match status" value="1"/>
</dbReference>
<sequence>MLDSIFAGNLALDIRGSICALATPFTPDGALDLDAFGRLLDYQVDGGTQAVVVAGSTGEAHMLEHDEFDTLLSFAVRHVGGRVPVIAGTGEAGTAKTVALTRRAASLGADAALVVTPYYVRPTQEGLHRHFADVADHGGLPVILYNVPGRTGCDLLPETTALLRDHPGIIGIKEARADAQRIAATAELARSDFVYLSGDDGTAAQAMLGGAAGTISVVANLVPAVFRELCDAATAGRADAANAVDARLAPLVDALNGAPNPIAVKSALPWLGLGSATPRLPLVELAEGAVRDQIRQALIRLAPLAVAA</sequence>
<keyword evidence="9 12" id="KW-0456">Lyase</keyword>
<dbReference type="RefSeq" id="WP_253568082.1">
    <property type="nucleotide sequence ID" value="NZ_JAMZEK010000003.1"/>
</dbReference>
<dbReference type="PIRSF" id="PIRSF001365">
    <property type="entry name" value="DHDPS"/>
    <property type="match status" value="1"/>
</dbReference>
<dbReference type="GO" id="GO:0008840">
    <property type="term" value="F:4-hydroxy-tetrahydrodipicolinate synthase activity"/>
    <property type="evidence" value="ECO:0007669"/>
    <property type="project" value="UniProtKB-EC"/>
</dbReference>